<dbReference type="RefSeq" id="WP_166227028.1">
    <property type="nucleotide sequence ID" value="NZ_CP049989.1"/>
</dbReference>
<protein>
    <submittedName>
        <fullName evidence="7">Acyl-CoA synthetase</fullName>
    </submittedName>
</protein>
<evidence type="ECO:0000313" key="7">
    <source>
        <dbReference type="EMBL" id="QIM52426.1"/>
    </source>
</evidence>
<dbReference type="InterPro" id="IPR004960">
    <property type="entry name" value="LipA_acyltrans"/>
</dbReference>
<gene>
    <name evidence="7" type="ORF">G9Q37_09860</name>
</gene>
<dbReference type="KEGG" id="hcz:G9Q37_09860"/>
<organism evidence="7 8">
    <name type="scientific">Hydrogenophaga crocea</name>
    <dbReference type="NCBI Taxonomy" id="2716225"/>
    <lineage>
        <taxon>Bacteria</taxon>
        <taxon>Pseudomonadati</taxon>
        <taxon>Pseudomonadota</taxon>
        <taxon>Betaproteobacteria</taxon>
        <taxon>Burkholderiales</taxon>
        <taxon>Comamonadaceae</taxon>
        <taxon>Hydrogenophaga</taxon>
    </lineage>
</organism>
<evidence type="ECO:0000256" key="1">
    <source>
        <dbReference type="ARBA" id="ARBA00004533"/>
    </source>
</evidence>
<evidence type="ECO:0000256" key="4">
    <source>
        <dbReference type="ARBA" id="ARBA00022679"/>
    </source>
</evidence>
<dbReference type="AlphaFoldDB" id="A0A6G8IHD2"/>
<name>A0A6G8IHD2_9BURK</name>
<keyword evidence="8" id="KW-1185">Reference proteome</keyword>
<dbReference type="CDD" id="cd07984">
    <property type="entry name" value="LPLAT_LABLAT-like"/>
    <property type="match status" value="1"/>
</dbReference>
<dbReference type="GO" id="GO:0009247">
    <property type="term" value="P:glycolipid biosynthetic process"/>
    <property type="evidence" value="ECO:0007669"/>
    <property type="project" value="UniProtKB-ARBA"/>
</dbReference>
<dbReference type="Proteomes" id="UP000503162">
    <property type="component" value="Chromosome"/>
</dbReference>
<evidence type="ECO:0000256" key="5">
    <source>
        <dbReference type="ARBA" id="ARBA00023136"/>
    </source>
</evidence>
<keyword evidence="6" id="KW-0012">Acyltransferase</keyword>
<keyword evidence="3" id="KW-0997">Cell inner membrane</keyword>
<dbReference type="Pfam" id="PF03279">
    <property type="entry name" value="Lip_A_acyltrans"/>
    <property type="match status" value="1"/>
</dbReference>
<dbReference type="GO" id="GO:0016746">
    <property type="term" value="F:acyltransferase activity"/>
    <property type="evidence" value="ECO:0007669"/>
    <property type="project" value="UniProtKB-KW"/>
</dbReference>
<proteinExistence type="predicted"/>
<evidence type="ECO:0000313" key="8">
    <source>
        <dbReference type="Proteomes" id="UP000503162"/>
    </source>
</evidence>
<keyword evidence="5" id="KW-0472">Membrane</keyword>
<reference evidence="7 8" key="1">
    <citation type="submission" date="2020-03" db="EMBL/GenBank/DDBJ databases">
        <title>Hydrogenophaga sp. nov. isolated from cyanobacterial mat.</title>
        <authorList>
            <person name="Thorat V."/>
            <person name="Kirdat K."/>
            <person name="Tiwarekar B."/>
            <person name="Costa E.D."/>
            <person name="Yadav A."/>
        </authorList>
    </citation>
    <scope>NUCLEOTIDE SEQUENCE [LARGE SCALE GENOMIC DNA]</scope>
    <source>
        <strain evidence="7 8">BA0156</strain>
    </source>
</reference>
<dbReference type="PANTHER" id="PTHR30606:SF9">
    <property type="entry name" value="LIPID A BIOSYNTHESIS LAUROYLTRANSFERASE"/>
    <property type="match status" value="1"/>
</dbReference>
<evidence type="ECO:0000256" key="3">
    <source>
        <dbReference type="ARBA" id="ARBA00022519"/>
    </source>
</evidence>
<comment type="subcellular location">
    <subcellularLocation>
        <location evidence="1">Cell inner membrane</location>
    </subcellularLocation>
</comment>
<keyword evidence="4" id="KW-0808">Transferase</keyword>
<dbReference type="PIRSF" id="PIRSF028561">
    <property type="entry name" value="Ac_Trasf"/>
    <property type="match status" value="1"/>
</dbReference>
<dbReference type="EMBL" id="CP049989">
    <property type="protein sequence ID" value="QIM52426.1"/>
    <property type="molecule type" value="Genomic_DNA"/>
</dbReference>
<evidence type="ECO:0000256" key="2">
    <source>
        <dbReference type="ARBA" id="ARBA00022475"/>
    </source>
</evidence>
<dbReference type="GO" id="GO:0005886">
    <property type="term" value="C:plasma membrane"/>
    <property type="evidence" value="ECO:0007669"/>
    <property type="project" value="UniProtKB-SubCell"/>
</dbReference>
<accession>A0A6G8IHD2</accession>
<keyword evidence="2" id="KW-1003">Cell membrane</keyword>
<sequence length="302" mass="34401">MTQPGAARPDWRNQPERSNAWLLRFMVRLSLLLGRSLSRVVLHGATAYFVLFAPRARRASRDYLARVLGRPAHWREVYRHLFSFATTVHDRVFLLNDRFDLFDIEIEGGEALLQAMKGGQGVLLMGAHLGSFEVLRCVGRRHPDIRVAMMMFEDNARKVADALRAINPDARQDVVALGQPDSMIEASRRLEQGQLVGLLVDRSLTREDRVPHDFLGAPAGFPLAPWHMATVLRAPVFFMAGLYLGGRRYRLVFEPIADLRGAQRAQRAAQSRQAQADYVRCLQAHCRAAPYNWFNFFDFWNA</sequence>
<dbReference type="InterPro" id="IPR014548">
    <property type="entry name" value="Ac_Trasf"/>
</dbReference>
<dbReference type="PANTHER" id="PTHR30606">
    <property type="entry name" value="LIPID A BIOSYNTHESIS LAUROYL ACYLTRANSFERASE"/>
    <property type="match status" value="1"/>
</dbReference>
<evidence type="ECO:0000256" key="6">
    <source>
        <dbReference type="ARBA" id="ARBA00023315"/>
    </source>
</evidence>